<dbReference type="KEGG" id="cvn:111113684"/>
<sequence>MGKKMLLFHLWIILCSFVSVNTYENIALNKSAWQTYTNGHSAANFAVDGLKSNLSQCAAFGYDHKEAEWGVDLGEMRSIHHISIQYATGNLKWGKNNDYAPYFLGFSVYISNTPRRQDGVMCFRDTNYTLATIPNPVYINCPYHGRYVIYYNNRTHPPYPDEYSSSTYSDLCEVEVLGCKQLGFYGRTCSFPCPRNCLDGLCHIADGTCSMCSKGYEGTLCNRKCENYTYGLECKQICGNCINEEQCNHVDGSCPNGCDFRSYGSMCDKGCDEPGFYGTNCSNRCPANCLDALCHVVQGTCQKCVEGFKGILCNEECGNHTFGLECKHKCGNCRNREQCNHVDGSCLNGCDSGFFGGMCHTKCPLGWYGHSCRKNCSINCMVSSDCDRMTGRCTHGCQSGWEGDRCVTSMKTVYLYRLRKITTYNVWFLSRLMYTRRNLLCS</sequence>
<feature type="signal peptide" evidence="2">
    <location>
        <begin position="1"/>
        <end position="22"/>
    </location>
</feature>
<dbReference type="GO" id="GO:0005044">
    <property type="term" value="F:scavenger receptor activity"/>
    <property type="evidence" value="ECO:0007669"/>
    <property type="project" value="InterPro"/>
</dbReference>
<feature type="chain" id="PRO_5034629722" evidence="2">
    <location>
        <begin position="23"/>
        <end position="442"/>
    </location>
</feature>
<name>A0A8B8BWD6_CRAVI</name>
<dbReference type="Gene3D" id="2.60.120.260">
    <property type="entry name" value="Galactose-binding domain-like"/>
    <property type="match status" value="1"/>
</dbReference>
<feature type="domain" description="EGF-like" evidence="3">
    <location>
        <begin position="371"/>
        <end position="407"/>
    </location>
</feature>
<keyword evidence="4" id="KW-1185">Reference proteome</keyword>
<evidence type="ECO:0000256" key="1">
    <source>
        <dbReference type="ARBA" id="ARBA00022536"/>
    </source>
</evidence>
<reference evidence="5" key="1">
    <citation type="submission" date="2025-08" db="UniProtKB">
        <authorList>
            <consortium name="RefSeq"/>
        </authorList>
    </citation>
    <scope>IDENTIFICATION</scope>
    <source>
        <tissue evidence="5">Whole sample</tissue>
    </source>
</reference>
<keyword evidence="2" id="KW-0732">Signal</keyword>
<dbReference type="InterPro" id="IPR042635">
    <property type="entry name" value="MEGF10/SREC1/2-like"/>
</dbReference>
<proteinExistence type="predicted"/>
<dbReference type="PANTHER" id="PTHR24043:SF8">
    <property type="entry name" value="EGF-LIKE DOMAIN-CONTAINING PROTEIN"/>
    <property type="match status" value="1"/>
</dbReference>
<feature type="domain" description="EGF-like" evidence="3">
    <location>
        <begin position="192"/>
        <end position="226"/>
    </location>
</feature>
<dbReference type="InterPro" id="IPR008979">
    <property type="entry name" value="Galactose-bd-like_sf"/>
</dbReference>
<feature type="domain" description="EGF-like" evidence="3">
    <location>
        <begin position="325"/>
        <end position="360"/>
    </location>
</feature>
<evidence type="ECO:0000259" key="3">
    <source>
        <dbReference type="SMART" id="SM00181"/>
    </source>
</evidence>
<evidence type="ECO:0000313" key="4">
    <source>
        <dbReference type="Proteomes" id="UP000694844"/>
    </source>
</evidence>
<dbReference type="GeneID" id="111113684"/>
<gene>
    <name evidence="5" type="primary">LOC111113684</name>
</gene>
<keyword evidence="1" id="KW-0245">EGF-like domain</keyword>
<dbReference type="SMART" id="SM00181">
    <property type="entry name" value="EGF"/>
    <property type="match status" value="4"/>
</dbReference>
<dbReference type="AlphaFoldDB" id="A0A8B8BWD6"/>
<dbReference type="Gene3D" id="2.170.300.10">
    <property type="entry name" value="Tie2 ligand-binding domain superfamily"/>
    <property type="match status" value="1"/>
</dbReference>
<dbReference type="Proteomes" id="UP000694844">
    <property type="component" value="Chromosome 9"/>
</dbReference>
<feature type="domain" description="EGF-like" evidence="3">
    <location>
        <begin position="284"/>
        <end position="314"/>
    </location>
</feature>
<protein>
    <submittedName>
        <fullName evidence="5">Multiple epidermal growth factor-like domains protein 10</fullName>
    </submittedName>
</protein>
<accession>A0A8B8BWD6</accession>
<dbReference type="SUPFAM" id="SSF49785">
    <property type="entry name" value="Galactose-binding domain-like"/>
    <property type="match status" value="1"/>
</dbReference>
<organism evidence="4 5">
    <name type="scientific">Crassostrea virginica</name>
    <name type="common">Eastern oyster</name>
    <dbReference type="NCBI Taxonomy" id="6565"/>
    <lineage>
        <taxon>Eukaryota</taxon>
        <taxon>Metazoa</taxon>
        <taxon>Spiralia</taxon>
        <taxon>Lophotrochozoa</taxon>
        <taxon>Mollusca</taxon>
        <taxon>Bivalvia</taxon>
        <taxon>Autobranchia</taxon>
        <taxon>Pteriomorphia</taxon>
        <taxon>Ostreida</taxon>
        <taxon>Ostreoidea</taxon>
        <taxon>Ostreidae</taxon>
        <taxon>Crassostrea</taxon>
    </lineage>
</organism>
<dbReference type="RefSeq" id="XP_022307682.1">
    <property type="nucleotide sequence ID" value="XM_022451974.1"/>
</dbReference>
<dbReference type="InterPro" id="IPR000742">
    <property type="entry name" value="EGF"/>
</dbReference>
<evidence type="ECO:0000313" key="5">
    <source>
        <dbReference type="RefSeq" id="XP_022307682.1"/>
    </source>
</evidence>
<dbReference type="OrthoDB" id="409374at2759"/>
<dbReference type="PANTHER" id="PTHR24043">
    <property type="entry name" value="SCAVENGER RECEPTOR CLASS F"/>
    <property type="match status" value="1"/>
</dbReference>
<evidence type="ECO:0000256" key="2">
    <source>
        <dbReference type="SAM" id="SignalP"/>
    </source>
</evidence>